<name>A0A9Q0IWW0_9TELE</name>
<dbReference type="InterPro" id="IPR013083">
    <property type="entry name" value="Znf_RING/FYVE/PHD"/>
</dbReference>
<dbReference type="InterPro" id="IPR001841">
    <property type="entry name" value="Znf_RING"/>
</dbReference>
<evidence type="ECO:0000256" key="3">
    <source>
        <dbReference type="ARBA" id="ARBA00022833"/>
    </source>
</evidence>
<dbReference type="GO" id="GO:0061630">
    <property type="term" value="F:ubiquitin protein ligase activity"/>
    <property type="evidence" value="ECO:0007669"/>
    <property type="project" value="TreeGrafter"/>
</dbReference>
<keyword evidence="2 4" id="KW-0863">Zinc-finger</keyword>
<protein>
    <recommendedName>
        <fullName evidence="6">RING-type domain-containing protein</fullName>
    </recommendedName>
</protein>
<evidence type="ECO:0000313" key="8">
    <source>
        <dbReference type="Proteomes" id="UP001148018"/>
    </source>
</evidence>
<dbReference type="PANTHER" id="PTHR46171">
    <property type="entry name" value="GH10160P"/>
    <property type="match status" value="1"/>
</dbReference>
<dbReference type="GO" id="GO:0016567">
    <property type="term" value="P:protein ubiquitination"/>
    <property type="evidence" value="ECO:0007669"/>
    <property type="project" value="TreeGrafter"/>
</dbReference>
<evidence type="ECO:0000256" key="5">
    <source>
        <dbReference type="SAM" id="MobiDB-lite"/>
    </source>
</evidence>
<dbReference type="EMBL" id="JANIIK010000034">
    <property type="protein sequence ID" value="KAJ3614064.1"/>
    <property type="molecule type" value="Genomic_DNA"/>
</dbReference>
<feature type="compositionally biased region" description="Low complexity" evidence="5">
    <location>
        <begin position="141"/>
        <end position="188"/>
    </location>
</feature>
<feature type="compositionally biased region" description="Pro residues" evidence="5">
    <location>
        <begin position="37"/>
        <end position="50"/>
    </location>
</feature>
<dbReference type="FunFam" id="3.30.40.10:FF:000024">
    <property type="entry name" value="RING finger protein 44 isoform X1"/>
    <property type="match status" value="1"/>
</dbReference>
<dbReference type="AlphaFoldDB" id="A0A9Q0IWW0"/>
<dbReference type="Proteomes" id="UP001148018">
    <property type="component" value="Unassembled WGS sequence"/>
</dbReference>
<accession>A0A9Q0IWW0</accession>
<feature type="compositionally biased region" description="Polar residues" evidence="5">
    <location>
        <begin position="97"/>
        <end position="136"/>
    </location>
</feature>
<keyword evidence="3" id="KW-0862">Zinc</keyword>
<feature type="compositionally biased region" description="Polar residues" evidence="5">
    <location>
        <begin position="194"/>
        <end position="211"/>
    </location>
</feature>
<gene>
    <name evidence="7" type="ORF">NHX12_017641</name>
</gene>
<dbReference type="SMART" id="SM00184">
    <property type="entry name" value="RING"/>
    <property type="match status" value="1"/>
</dbReference>
<evidence type="ECO:0000259" key="6">
    <source>
        <dbReference type="PROSITE" id="PS50089"/>
    </source>
</evidence>
<proteinExistence type="predicted"/>
<feature type="compositionally biased region" description="Basic and acidic residues" evidence="5">
    <location>
        <begin position="12"/>
        <end position="22"/>
    </location>
</feature>
<dbReference type="GO" id="GO:0008270">
    <property type="term" value="F:zinc ion binding"/>
    <property type="evidence" value="ECO:0007669"/>
    <property type="project" value="UniProtKB-KW"/>
</dbReference>
<evidence type="ECO:0000256" key="4">
    <source>
        <dbReference type="PROSITE-ProRule" id="PRU00175"/>
    </source>
</evidence>
<dbReference type="CDD" id="cd16679">
    <property type="entry name" value="RING-H2_RNF38"/>
    <property type="match status" value="1"/>
</dbReference>
<keyword evidence="8" id="KW-1185">Reference proteome</keyword>
<dbReference type="PROSITE" id="PS50089">
    <property type="entry name" value="ZF_RING_2"/>
    <property type="match status" value="1"/>
</dbReference>
<feature type="domain" description="RING-type" evidence="6">
    <location>
        <begin position="582"/>
        <end position="623"/>
    </location>
</feature>
<dbReference type="SUPFAM" id="SSF57850">
    <property type="entry name" value="RING/U-box"/>
    <property type="match status" value="1"/>
</dbReference>
<organism evidence="7 8">
    <name type="scientific">Muraenolepis orangiensis</name>
    <name type="common">Patagonian moray cod</name>
    <dbReference type="NCBI Taxonomy" id="630683"/>
    <lineage>
        <taxon>Eukaryota</taxon>
        <taxon>Metazoa</taxon>
        <taxon>Chordata</taxon>
        <taxon>Craniata</taxon>
        <taxon>Vertebrata</taxon>
        <taxon>Euteleostomi</taxon>
        <taxon>Actinopterygii</taxon>
        <taxon>Neopterygii</taxon>
        <taxon>Teleostei</taxon>
        <taxon>Neoteleostei</taxon>
        <taxon>Acanthomorphata</taxon>
        <taxon>Zeiogadaria</taxon>
        <taxon>Gadariae</taxon>
        <taxon>Gadiformes</taxon>
        <taxon>Muraenolepidoidei</taxon>
        <taxon>Muraenolepididae</taxon>
        <taxon>Muraenolepis</taxon>
    </lineage>
</organism>
<comment type="caution">
    <text evidence="7">The sequence shown here is derived from an EMBL/GenBank/DDBJ whole genome shotgun (WGS) entry which is preliminary data.</text>
</comment>
<evidence type="ECO:0000256" key="1">
    <source>
        <dbReference type="ARBA" id="ARBA00022723"/>
    </source>
</evidence>
<sequence>MVVRTCALENMSPKEEIEDRPSPKRQRLSSQQLTPVVTPPPSTMPSPPIRPWELGYPSRRPPMPPQVCHRCSTPGTHQAGCPARSPFHQSPGAHQHPNLQNPGAHQHPNLQNPGAHQHPNLQNPGAHQHPNLQNPGAHQHPNLQNPNLQNPNLQNPGAHQNPNLQNPNLQNPGALQHPNLQNPNLQNPGAHQHPNLQNPGAHQHPNLQHPNLQHPGAHQNPNLQNPNLQNPGAHHHPNLQNPGAQHAPLDRQSFAEELLAQPLIPLPYPHPHHLNAAQQQQDAMVRSLHEQHQSFAEELLAQPLIPLPHPHHHHLNAAQQQQDAMVRNLHEQLHRQGGHLVSYTLRPVPLHGMACPMCSGQHLPPARPSPHHVPSMVFSPGQRYHTVLQACTGTHLPMPFTFSSMMSRDPHFLLASQTQLAPGTFLPYQAPPPRSPLQQFETEVELLIEQMSVAGGYNYRHQQRHLHQNATPMQLFTNLDPVPQPYSPYTPRHTARRYNSQHPMPPAPHPSSFLPYISHPGTSNMGSFASVDDGEVENYEALLNLAERLGEAMPRGLTTADIDQLPSYRFNPSSHQSEQTMCVVCMCDYETCQLLRVLPCNHQFHSKCVDKWLKANRTCPICRADSSKVQTHSE</sequence>
<dbReference type="OrthoDB" id="8062037at2759"/>
<evidence type="ECO:0000256" key="2">
    <source>
        <dbReference type="ARBA" id="ARBA00022771"/>
    </source>
</evidence>
<feature type="region of interest" description="Disordered" evidence="5">
    <location>
        <begin position="1"/>
        <end position="247"/>
    </location>
</feature>
<evidence type="ECO:0000313" key="7">
    <source>
        <dbReference type="EMBL" id="KAJ3614064.1"/>
    </source>
</evidence>
<dbReference type="Pfam" id="PF13639">
    <property type="entry name" value="zf-RING_2"/>
    <property type="match status" value="1"/>
</dbReference>
<keyword evidence="1" id="KW-0479">Metal-binding</keyword>
<dbReference type="Gene3D" id="3.30.40.10">
    <property type="entry name" value="Zinc/RING finger domain, C3HC4 (zinc finger)"/>
    <property type="match status" value="1"/>
</dbReference>
<feature type="compositionally biased region" description="Low complexity" evidence="5">
    <location>
        <begin position="219"/>
        <end position="231"/>
    </location>
</feature>
<reference evidence="7" key="1">
    <citation type="submission" date="2022-07" db="EMBL/GenBank/DDBJ databases">
        <title>Chromosome-level genome of Muraenolepis orangiensis.</title>
        <authorList>
            <person name="Kim J."/>
        </authorList>
    </citation>
    <scope>NUCLEOTIDE SEQUENCE</scope>
    <source>
        <strain evidence="7">KU_S4_2022</strain>
        <tissue evidence="7">Muscle</tissue>
    </source>
</reference>
<dbReference type="PANTHER" id="PTHR46171:SF1">
    <property type="entry name" value="E3 UBIQUITIN-PROTEIN LIGASE RNF38"/>
    <property type="match status" value="1"/>
</dbReference>